<feature type="compositionally biased region" description="Pro residues" evidence="10">
    <location>
        <begin position="83"/>
        <end position="97"/>
    </location>
</feature>
<evidence type="ECO:0000256" key="6">
    <source>
        <dbReference type="ARBA" id="ARBA00022692"/>
    </source>
</evidence>
<evidence type="ECO:0000256" key="5">
    <source>
        <dbReference type="ARBA" id="ARBA00022519"/>
    </source>
</evidence>
<protein>
    <recommendedName>
        <fullName evidence="11">TonB C-terminal domain-containing protein</fullName>
    </recommendedName>
</protein>
<evidence type="ECO:0000313" key="12">
    <source>
        <dbReference type="EMBL" id="GGP17730.1"/>
    </source>
</evidence>
<evidence type="ECO:0000256" key="1">
    <source>
        <dbReference type="ARBA" id="ARBA00004383"/>
    </source>
</evidence>
<accession>A0ABQ2P432</accession>
<evidence type="ECO:0000256" key="9">
    <source>
        <dbReference type="ARBA" id="ARBA00023136"/>
    </source>
</evidence>
<proteinExistence type="inferred from homology"/>
<feature type="domain" description="TonB C-terminal" evidence="11">
    <location>
        <begin position="179"/>
        <end position="270"/>
    </location>
</feature>
<keyword evidence="5" id="KW-0997">Cell inner membrane</keyword>
<sequence>MQSRADPEPQHWPVPQAAGAVALAARGARNLPDSPAHVRGLLLALLASGLIHGLAFTVLGPALSHHEVPILAEPFTLQIILPPLQPPTRPTPAPSAQPPQHQQAEPTAAAAIPVPARAPRISPNPHLPTPHSQAAQPQPVASPAAAPAVSVPQPVAAPEPAVAVSAPAPPVAADEPVSEARADAGYLHNPPPVYPDFAQARGWVGRVLLKVHVLASGRADQVELQQSCGHKLLDDAARRAVQEWAFVPAKRGNTAIDSWVSVPIDFKLGQ</sequence>
<dbReference type="PANTHER" id="PTHR33446:SF2">
    <property type="entry name" value="PROTEIN TONB"/>
    <property type="match status" value="1"/>
</dbReference>
<dbReference type="Gene3D" id="3.30.1150.10">
    <property type="match status" value="1"/>
</dbReference>
<keyword evidence="6" id="KW-0812">Transmembrane</keyword>
<dbReference type="RefSeq" id="WP_188701285.1">
    <property type="nucleotide sequence ID" value="NZ_BMLX01000001.1"/>
</dbReference>
<feature type="compositionally biased region" description="Low complexity" evidence="10">
    <location>
        <begin position="132"/>
        <end position="146"/>
    </location>
</feature>
<evidence type="ECO:0000256" key="2">
    <source>
        <dbReference type="ARBA" id="ARBA00006555"/>
    </source>
</evidence>
<evidence type="ECO:0000256" key="7">
    <source>
        <dbReference type="ARBA" id="ARBA00022927"/>
    </source>
</evidence>
<keyword evidence="8" id="KW-1133">Transmembrane helix</keyword>
<dbReference type="PANTHER" id="PTHR33446">
    <property type="entry name" value="PROTEIN TONB-RELATED"/>
    <property type="match status" value="1"/>
</dbReference>
<dbReference type="Proteomes" id="UP000637267">
    <property type="component" value="Unassembled WGS sequence"/>
</dbReference>
<evidence type="ECO:0000259" key="11">
    <source>
        <dbReference type="PROSITE" id="PS52015"/>
    </source>
</evidence>
<dbReference type="InterPro" id="IPR006260">
    <property type="entry name" value="TonB/TolA_C"/>
</dbReference>
<gene>
    <name evidence="12" type="ORF">GCM10010970_01230</name>
</gene>
<comment type="caution">
    <text evidence="12">The sequence shown here is derived from an EMBL/GenBank/DDBJ whole genome shotgun (WGS) entry which is preliminary data.</text>
</comment>
<name>A0ABQ2P432_9NEIS</name>
<keyword evidence="7" id="KW-0653">Protein transport</keyword>
<organism evidence="12 13">
    <name type="scientific">Silvimonas iriomotensis</name>
    <dbReference type="NCBI Taxonomy" id="449662"/>
    <lineage>
        <taxon>Bacteria</taxon>
        <taxon>Pseudomonadati</taxon>
        <taxon>Pseudomonadota</taxon>
        <taxon>Betaproteobacteria</taxon>
        <taxon>Neisseriales</taxon>
        <taxon>Chitinibacteraceae</taxon>
        <taxon>Silvimonas</taxon>
    </lineage>
</organism>
<feature type="region of interest" description="Disordered" evidence="10">
    <location>
        <begin position="82"/>
        <end position="146"/>
    </location>
</feature>
<comment type="similarity">
    <text evidence="2">Belongs to the TonB family.</text>
</comment>
<keyword evidence="13" id="KW-1185">Reference proteome</keyword>
<dbReference type="InterPro" id="IPR051045">
    <property type="entry name" value="TonB-dependent_transducer"/>
</dbReference>
<evidence type="ECO:0000256" key="4">
    <source>
        <dbReference type="ARBA" id="ARBA00022475"/>
    </source>
</evidence>
<dbReference type="PROSITE" id="PS52015">
    <property type="entry name" value="TONB_CTD"/>
    <property type="match status" value="1"/>
</dbReference>
<dbReference type="Pfam" id="PF03544">
    <property type="entry name" value="TonB_C"/>
    <property type="match status" value="1"/>
</dbReference>
<evidence type="ECO:0000313" key="13">
    <source>
        <dbReference type="Proteomes" id="UP000637267"/>
    </source>
</evidence>
<comment type="subcellular location">
    <subcellularLocation>
        <location evidence="1">Cell inner membrane</location>
        <topology evidence="1">Single-pass membrane protein</topology>
        <orientation evidence="1">Periplasmic side</orientation>
    </subcellularLocation>
</comment>
<keyword evidence="3" id="KW-0813">Transport</keyword>
<evidence type="ECO:0000256" key="10">
    <source>
        <dbReference type="SAM" id="MobiDB-lite"/>
    </source>
</evidence>
<feature type="compositionally biased region" description="Low complexity" evidence="10">
    <location>
        <begin position="98"/>
        <end position="120"/>
    </location>
</feature>
<evidence type="ECO:0000256" key="8">
    <source>
        <dbReference type="ARBA" id="ARBA00022989"/>
    </source>
</evidence>
<dbReference type="InterPro" id="IPR037682">
    <property type="entry name" value="TonB_C"/>
</dbReference>
<dbReference type="EMBL" id="BMLX01000001">
    <property type="protein sequence ID" value="GGP17730.1"/>
    <property type="molecule type" value="Genomic_DNA"/>
</dbReference>
<dbReference type="SUPFAM" id="SSF74653">
    <property type="entry name" value="TolA/TonB C-terminal domain"/>
    <property type="match status" value="1"/>
</dbReference>
<dbReference type="NCBIfam" id="TIGR01352">
    <property type="entry name" value="tonB_Cterm"/>
    <property type="match status" value="1"/>
</dbReference>
<reference evidence="13" key="1">
    <citation type="journal article" date="2019" name="Int. J. Syst. Evol. Microbiol.">
        <title>The Global Catalogue of Microorganisms (GCM) 10K type strain sequencing project: providing services to taxonomists for standard genome sequencing and annotation.</title>
        <authorList>
            <consortium name="The Broad Institute Genomics Platform"/>
            <consortium name="The Broad Institute Genome Sequencing Center for Infectious Disease"/>
            <person name="Wu L."/>
            <person name="Ma J."/>
        </authorList>
    </citation>
    <scope>NUCLEOTIDE SEQUENCE [LARGE SCALE GENOMIC DNA]</scope>
    <source>
        <strain evidence="13">CGMCC 1.8859</strain>
    </source>
</reference>
<keyword evidence="4" id="KW-1003">Cell membrane</keyword>
<evidence type="ECO:0000256" key="3">
    <source>
        <dbReference type="ARBA" id="ARBA00022448"/>
    </source>
</evidence>
<keyword evidence="9" id="KW-0472">Membrane</keyword>